<keyword evidence="3" id="KW-1185">Reference proteome</keyword>
<evidence type="ECO:0000313" key="2">
    <source>
        <dbReference type="EMBL" id="PIK60372.1"/>
    </source>
</evidence>
<dbReference type="Proteomes" id="UP000230750">
    <property type="component" value="Unassembled WGS sequence"/>
</dbReference>
<dbReference type="PROSITE" id="PS50082">
    <property type="entry name" value="WD_REPEATS_2"/>
    <property type="match status" value="1"/>
</dbReference>
<dbReference type="Gene3D" id="2.130.10.10">
    <property type="entry name" value="YVTN repeat-like/Quinoprotein amine dehydrogenase"/>
    <property type="match status" value="1"/>
</dbReference>
<gene>
    <name evidence="2" type="ORF">BSL78_02670</name>
</gene>
<dbReference type="OrthoDB" id="538223at2759"/>
<sequence length="153" mass="16911">MATVSSVPRLMGQLRFGISKPQNAVTRSSLWAVQPELTSPLTASYRCPRTWSSLSSCNRSNTVVIMNMQGQIVRSFSSVSEREVISSAVRFLPEENGSTASVKTGPYCFSTMSGKLERTLTVHEKDVIGIIHHPHNNLLATYSEDGLLKLWKP</sequence>
<dbReference type="PANTHER" id="PTHR22848">
    <property type="entry name" value="WD40 REPEAT PROTEIN"/>
    <property type="match status" value="1"/>
</dbReference>
<dbReference type="PROSITE" id="PS50294">
    <property type="entry name" value="WD_REPEATS_REGION"/>
    <property type="match status" value="1"/>
</dbReference>
<evidence type="ECO:0000313" key="3">
    <source>
        <dbReference type="Proteomes" id="UP000230750"/>
    </source>
</evidence>
<feature type="repeat" description="WD" evidence="1">
    <location>
        <begin position="120"/>
        <end position="153"/>
    </location>
</feature>
<dbReference type="SUPFAM" id="SSF50978">
    <property type="entry name" value="WD40 repeat-like"/>
    <property type="match status" value="1"/>
</dbReference>
<keyword evidence="1" id="KW-0853">WD repeat</keyword>
<dbReference type="InterPro" id="IPR045184">
    <property type="entry name" value="SMU1"/>
</dbReference>
<protein>
    <submittedName>
        <fullName evidence="2">Putative WD40 repeat-containing protein SMU1-like</fullName>
    </submittedName>
</protein>
<dbReference type="GO" id="GO:0000398">
    <property type="term" value="P:mRNA splicing, via spliceosome"/>
    <property type="evidence" value="ECO:0007669"/>
    <property type="project" value="InterPro"/>
</dbReference>
<accession>A0A2G8LJI3</accession>
<reference evidence="2 3" key="1">
    <citation type="journal article" date="2017" name="PLoS Biol.">
        <title>The sea cucumber genome provides insights into morphological evolution and visceral regeneration.</title>
        <authorList>
            <person name="Zhang X."/>
            <person name="Sun L."/>
            <person name="Yuan J."/>
            <person name="Sun Y."/>
            <person name="Gao Y."/>
            <person name="Zhang L."/>
            <person name="Li S."/>
            <person name="Dai H."/>
            <person name="Hamel J.F."/>
            <person name="Liu C."/>
            <person name="Yu Y."/>
            <person name="Liu S."/>
            <person name="Lin W."/>
            <person name="Guo K."/>
            <person name="Jin S."/>
            <person name="Xu P."/>
            <person name="Storey K.B."/>
            <person name="Huan P."/>
            <person name="Zhang T."/>
            <person name="Zhou Y."/>
            <person name="Zhang J."/>
            <person name="Lin C."/>
            <person name="Li X."/>
            <person name="Xing L."/>
            <person name="Huo D."/>
            <person name="Sun M."/>
            <person name="Wang L."/>
            <person name="Mercier A."/>
            <person name="Li F."/>
            <person name="Yang H."/>
            <person name="Xiang J."/>
        </authorList>
    </citation>
    <scope>NUCLEOTIDE SEQUENCE [LARGE SCALE GENOMIC DNA]</scope>
    <source>
        <strain evidence="2">Shaxun</strain>
        <tissue evidence="2">Muscle</tissue>
    </source>
</reference>
<dbReference type="Pfam" id="PF00400">
    <property type="entry name" value="WD40"/>
    <property type="match status" value="1"/>
</dbReference>
<dbReference type="InterPro" id="IPR036322">
    <property type="entry name" value="WD40_repeat_dom_sf"/>
</dbReference>
<dbReference type="SMART" id="SM00320">
    <property type="entry name" value="WD40"/>
    <property type="match status" value="1"/>
</dbReference>
<comment type="caution">
    <text evidence="2">The sequence shown here is derived from an EMBL/GenBank/DDBJ whole genome shotgun (WGS) entry which is preliminary data.</text>
</comment>
<dbReference type="InterPro" id="IPR001680">
    <property type="entry name" value="WD40_rpt"/>
</dbReference>
<dbReference type="InterPro" id="IPR015943">
    <property type="entry name" value="WD40/YVTN_repeat-like_dom_sf"/>
</dbReference>
<dbReference type="STRING" id="307972.A0A2G8LJI3"/>
<evidence type="ECO:0000256" key="1">
    <source>
        <dbReference type="PROSITE-ProRule" id="PRU00221"/>
    </source>
</evidence>
<name>A0A2G8LJI3_STIJA</name>
<dbReference type="AlphaFoldDB" id="A0A2G8LJI3"/>
<organism evidence="2 3">
    <name type="scientific">Stichopus japonicus</name>
    <name type="common">Sea cucumber</name>
    <dbReference type="NCBI Taxonomy" id="307972"/>
    <lineage>
        <taxon>Eukaryota</taxon>
        <taxon>Metazoa</taxon>
        <taxon>Echinodermata</taxon>
        <taxon>Eleutherozoa</taxon>
        <taxon>Echinozoa</taxon>
        <taxon>Holothuroidea</taxon>
        <taxon>Aspidochirotacea</taxon>
        <taxon>Aspidochirotida</taxon>
        <taxon>Stichopodidae</taxon>
        <taxon>Apostichopus</taxon>
    </lineage>
</organism>
<dbReference type="EMBL" id="MRZV01000058">
    <property type="protein sequence ID" value="PIK60372.1"/>
    <property type="molecule type" value="Genomic_DNA"/>
</dbReference>
<proteinExistence type="predicted"/>